<keyword evidence="2" id="KW-1185">Reference proteome</keyword>
<sequence length="98" mass="11220">MLVEWGWDLYATNRLLEAVDPKIYANFVQEEMECLMIVGLWCAHPDHNLRPSIRQAIHVLNFEAPLPILSTKMPVPIYVTPPGMLFGFEDQTMGFTIS</sequence>
<reference evidence="1 2" key="1">
    <citation type="journal article" date="2022" name="Plant J.">
        <title>Chromosome-level genome of Camellia lanceoleosa provides a valuable resource for understanding genome evolution and self-incompatibility.</title>
        <authorList>
            <person name="Gong W."/>
            <person name="Xiao S."/>
            <person name="Wang L."/>
            <person name="Liao Z."/>
            <person name="Chang Y."/>
            <person name="Mo W."/>
            <person name="Hu G."/>
            <person name="Li W."/>
            <person name="Zhao G."/>
            <person name="Zhu H."/>
            <person name="Hu X."/>
            <person name="Ji K."/>
            <person name="Xiang X."/>
            <person name="Song Q."/>
            <person name="Yuan D."/>
            <person name="Jin S."/>
            <person name="Zhang L."/>
        </authorList>
    </citation>
    <scope>NUCLEOTIDE SEQUENCE [LARGE SCALE GENOMIC DNA]</scope>
    <source>
        <strain evidence="1">SQ_2022a</strain>
    </source>
</reference>
<dbReference type="EMBL" id="CM045770">
    <property type="protein sequence ID" value="KAI7990139.1"/>
    <property type="molecule type" value="Genomic_DNA"/>
</dbReference>
<dbReference type="Proteomes" id="UP001060215">
    <property type="component" value="Chromosome 13"/>
</dbReference>
<comment type="caution">
    <text evidence="1">The sequence shown here is derived from an EMBL/GenBank/DDBJ whole genome shotgun (WGS) entry which is preliminary data.</text>
</comment>
<name>A0ACC0FP74_9ERIC</name>
<keyword evidence="1" id="KW-0808">Transferase</keyword>
<evidence type="ECO:0000313" key="1">
    <source>
        <dbReference type="EMBL" id="KAI7990139.1"/>
    </source>
</evidence>
<proteinExistence type="predicted"/>
<accession>A0ACC0FP74</accession>
<gene>
    <name evidence="1" type="ORF">LOK49_LG12G00424</name>
</gene>
<keyword evidence="1" id="KW-0675">Receptor</keyword>
<keyword evidence="1" id="KW-0418">Kinase</keyword>
<protein>
    <submittedName>
        <fullName evidence="1">L-type lectin-domain containing receptor kinase IX.1</fullName>
    </submittedName>
</protein>
<organism evidence="1 2">
    <name type="scientific">Camellia lanceoleosa</name>
    <dbReference type="NCBI Taxonomy" id="1840588"/>
    <lineage>
        <taxon>Eukaryota</taxon>
        <taxon>Viridiplantae</taxon>
        <taxon>Streptophyta</taxon>
        <taxon>Embryophyta</taxon>
        <taxon>Tracheophyta</taxon>
        <taxon>Spermatophyta</taxon>
        <taxon>Magnoliopsida</taxon>
        <taxon>eudicotyledons</taxon>
        <taxon>Gunneridae</taxon>
        <taxon>Pentapetalae</taxon>
        <taxon>asterids</taxon>
        <taxon>Ericales</taxon>
        <taxon>Theaceae</taxon>
        <taxon>Camellia</taxon>
    </lineage>
</organism>
<evidence type="ECO:0000313" key="2">
    <source>
        <dbReference type="Proteomes" id="UP001060215"/>
    </source>
</evidence>